<keyword evidence="1" id="KW-0472">Membrane</keyword>
<comment type="caution">
    <text evidence="2">The sequence shown here is derived from an EMBL/GenBank/DDBJ whole genome shotgun (WGS) entry which is preliminary data.</text>
</comment>
<keyword evidence="1" id="KW-1133">Transmembrane helix</keyword>
<name>A0ABS3RFT8_9ACTN</name>
<keyword evidence="3" id="KW-1185">Reference proteome</keyword>
<dbReference type="EMBL" id="JAGEOK010000060">
    <property type="protein sequence ID" value="MBO2445078.1"/>
    <property type="molecule type" value="Genomic_DNA"/>
</dbReference>
<keyword evidence="1" id="KW-0812">Transmembrane</keyword>
<dbReference type="Proteomes" id="UP000666915">
    <property type="component" value="Unassembled WGS sequence"/>
</dbReference>
<feature type="transmembrane region" description="Helical" evidence="1">
    <location>
        <begin position="37"/>
        <end position="58"/>
    </location>
</feature>
<sequence length="198" mass="21719">MSGVHPLHGLDGLQRLRRRFGFDGNDLRRPTDRRQRAVGLAAAVSFAGLAPPLCAGVVSPAYRSGLRAEAAQTATHRLVDARVARTETGTTGQVRYSFAVLAWTSADGERHWTTVPASRATRPGAVRRIWVDASGEPARRPQSRSDTVTTAAFAGVAATVAAGALPFSAYLLVRRRCDRRRAQMWDLEWARLDRRQMN</sequence>
<dbReference type="PANTHER" id="PTHR42305:SF1">
    <property type="entry name" value="MEMBRANE PROTEIN RV1733C-RELATED"/>
    <property type="match status" value="1"/>
</dbReference>
<dbReference type="RefSeq" id="WP_208274098.1">
    <property type="nucleotide sequence ID" value="NZ_JAGEOK010000060.1"/>
</dbReference>
<feature type="transmembrane region" description="Helical" evidence="1">
    <location>
        <begin position="151"/>
        <end position="173"/>
    </location>
</feature>
<dbReference type="PANTHER" id="PTHR42305">
    <property type="entry name" value="MEMBRANE PROTEIN RV1733C-RELATED"/>
    <property type="match status" value="1"/>
</dbReference>
<evidence type="ECO:0000313" key="3">
    <source>
        <dbReference type="Proteomes" id="UP000666915"/>
    </source>
</evidence>
<evidence type="ECO:0000256" key="1">
    <source>
        <dbReference type="SAM" id="Phobius"/>
    </source>
</evidence>
<reference evidence="2 3" key="1">
    <citation type="submission" date="2021-03" db="EMBL/GenBank/DDBJ databases">
        <authorList>
            <person name="Kanchanasin P."/>
            <person name="Saeng-In P."/>
            <person name="Phongsopitanun W."/>
            <person name="Yuki M."/>
            <person name="Kudo T."/>
            <person name="Ohkuma M."/>
            <person name="Tanasupawat S."/>
        </authorList>
    </citation>
    <scope>NUCLEOTIDE SEQUENCE [LARGE SCALE GENOMIC DNA]</scope>
    <source>
        <strain evidence="2 3">L46</strain>
    </source>
</reference>
<dbReference type="InterPro" id="IPR039708">
    <property type="entry name" value="MT1774/Rv1733c-like"/>
</dbReference>
<gene>
    <name evidence="2" type="ORF">J4557_47000</name>
</gene>
<organism evidence="2 3">
    <name type="scientific">Actinomadura nitritigenes</name>
    <dbReference type="NCBI Taxonomy" id="134602"/>
    <lineage>
        <taxon>Bacteria</taxon>
        <taxon>Bacillati</taxon>
        <taxon>Actinomycetota</taxon>
        <taxon>Actinomycetes</taxon>
        <taxon>Streptosporangiales</taxon>
        <taxon>Thermomonosporaceae</taxon>
        <taxon>Actinomadura</taxon>
    </lineage>
</organism>
<accession>A0ABS3RFT8</accession>
<evidence type="ECO:0000313" key="2">
    <source>
        <dbReference type="EMBL" id="MBO2445078.1"/>
    </source>
</evidence>
<proteinExistence type="predicted"/>
<protein>
    <submittedName>
        <fullName evidence="2">Uncharacterized protein</fullName>
    </submittedName>
</protein>